<dbReference type="SMART" id="SM00848">
    <property type="entry name" value="Inhibitor_I29"/>
    <property type="match status" value="1"/>
</dbReference>
<accession>A0ABD3QFC9</accession>
<evidence type="ECO:0000256" key="1">
    <source>
        <dbReference type="ARBA" id="ARBA00008455"/>
    </source>
</evidence>
<feature type="region of interest" description="Disordered" evidence="4">
    <location>
        <begin position="407"/>
        <end position="426"/>
    </location>
</feature>
<comment type="similarity">
    <text evidence="1">Belongs to the peptidase C1 family.</text>
</comment>
<dbReference type="InterPro" id="IPR038765">
    <property type="entry name" value="Papain-like_cys_pep_sf"/>
</dbReference>
<feature type="compositionally biased region" description="Acidic residues" evidence="4">
    <location>
        <begin position="19"/>
        <end position="28"/>
    </location>
</feature>
<dbReference type="CDD" id="cd02248">
    <property type="entry name" value="Peptidase_C1A"/>
    <property type="match status" value="1"/>
</dbReference>
<dbReference type="SMART" id="SM00645">
    <property type="entry name" value="Pept_C1"/>
    <property type="match status" value="1"/>
</dbReference>
<feature type="region of interest" description="Disordered" evidence="4">
    <location>
        <begin position="525"/>
        <end position="590"/>
    </location>
</feature>
<dbReference type="Pfam" id="PF08246">
    <property type="entry name" value="Inhibitor_I29"/>
    <property type="match status" value="1"/>
</dbReference>
<evidence type="ECO:0000259" key="5">
    <source>
        <dbReference type="SMART" id="SM00645"/>
    </source>
</evidence>
<dbReference type="PROSITE" id="PS00639">
    <property type="entry name" value="THIOL_PROTEASE_HIS"/>
    <property type="match status" value="1"/>
</dbReference>
<name>A0ABD3QFC9_9STRA</name>
<dbReference type="SUPFAM" id="SSF54001">
    <property type="entry name" value="Cysteine proteinases"/>
    <property type="match status" value="1"/>
</dbReference>
<feature type="compositionally biased region" description="Gly residues" evidence="4">
    <location>
        <begin position="902"/>
        <end position="912"/>
    </location>
</feature>
<feature type="domain" description="Peptidase C1A papain C-terminal" evidence="5">
    <location>
        <begin position="777"/>
        <end position="1080"/>
    </location>
</feature>
<dbReference type="Proteomes" id="UP001530400">
    <property type="component" value="Unassembled WGS sequence"/>
</dbReference>
<reference evidence="7 8" key="1">
    <citation type="submission" date="2024-10" db="EMBL/GenBank/DDBJ databases">
        <title>Updated reference genomes for cyclostephanoid diatoms.</title>
        <authorList>
            <person name="Roberts W.R."/>
            <person name="Alverson A.J."/>
        </authorList>
    </citation>
    <scope>NUCLEOTIDE SEQUENCE [LARGE SCALE GENOMIC DNA]</scope>
    <source>
        <strain evidence="7 8">AJA010-31</strain>
    </source>
</reference>
<feature type="compositionally biased region" description="Basic residues" evidence="4">
    <location>
        <begin position="575"/>
        <end position="585"/>
    </location>
</feature>
<dbReference type="InterPro" id="IPR039417">
    <property type="entry name" value="Peptidase_C1A_papain-like"/>
</dbReference>
<evidence type="ECO:0000256" key="3">
    <source>
        <dbReference type="ARBA" id="ARBA00023157"/>
    </source>
</evidence>
<evidence type="ECO:0000259" key="6">
    <source>
        <dbReference type="SMART" id="SM00848"/>
    </source>
</evidence>
<feature type="compositionally biased region" description="Low complexity" evidence="4">
    <location>
        <begin position="407"/>
        <end position="419"/>
    </location>
</feature>
<feature type="domain" description="Cathepsin propeptide inhibitor" evidence="6">
    <location>
        <begin position="599"/>
        <end position="661"/>
    </location>
</feature>
<dbReference type="InterPro" id="IPR013201">
    <property type="entry name" value="Prot_inhib_I29"/>
</dbReference>
<feature type="region of interest" description="Disordered" evidence="4">
    <location>
        <begin position="208"/>
        <end position="240"/>
    </location>
</feature>
<keyword evidence="3" id="KW-1015">Disulfide bond</keyword>
<dbReference type="InterPro" id="IPR025660">
    <property type="entry name" value="Pept_his_AS"/>
</dbReference>
<comment type="caution">
    <text evidence="7">The sequence shown here is derived from an EMBL/GenBank/DDBJ whole genome shotgun (WGS) entry which is preliminary data.</text>
</comment>
<evidence type="ECO:0000313" key="8">
    <source>
        <dbReference type="Proteomes" id="UP001530400"/>
    </source>
</evidence>
<dbReference type="InterPro" id="IPR013128">
    <property type="entry name" value="Peptidase_C1A"/>
</dbReference>
<feature type="region of interest" description="Disordered" evidence="4">
    <location>
        <begin position="1019"/>
        <end position="1038"/>
    </location>
</feature>
<dbReference type="PROSITE" id="PS00139">
    <property type="entry name" value="THIOL_PROTEASE_CYS"/>
    <property type="match status" value="1"/>
</dbReference>
<dbReference type="Gene3D" id="3.90.70.10">
    <property type="entry name" value="Cysteine proteinases"/>
    <property type="match status" value="1"/>
</dbReference>
<feature type="region of interest" description="Disordered" evidence="4">
    <location>
        <begin position="902"/>
        <end position="925"/>
    </location>
</feature>
<feature type="region of interest" description="Disordered" evidence="4">
    <location>
        <begin position="462"/>
        <end position="513"/>
    </location>
</feature>
<proteinExistence type="inferred from homology"/>
<dbReference type="AlphaFoldDB" id="A0ABD3QFC9"/>
<feature type="region of interest" description="Disordered" evidence="4">
    <location>
        <begin position="1"/>
        <end position="45"/>
    </location>
</feature>
<dbReference type="InterPro" id="IPR000169">
    <property type="entry name" value="Pept_cys_AS"/>
</dbReference>
<dbReference type="Gene3D" id="1.10.287.2250">
    <property type="match status" value="1"/>
</dbReference>
<evidence type="ECO:0000256" key="4">
    <source>
        <dbReference type="SAM" id="MobiDB-lite"/>
    </source>
</evidence>
<keyword evidence="2" id="KW-0865">Zymogen</keyword>
<dbReference type="InterPro" id="IPR000668">
    <property type="entry name" value="Peptidase_C1A_C"/>
</dbReference>
<feature type="compositionally biased region" description="Basic and acidic residues" evidence="4">
    <location>
        <begin position="525"/>
        <end position="537"/>
    </location>
</feature>
<organism evidence="7 8">
    <name type="scientific">Cyclotella atomus</name>
    <dbReference type="NCBI Taxonomy" id="382360"/>
    <lineage>
        <taxon>Eukaryota</taxon>
        <taxon>Sar</taxon>
        <taxon>Stramenopiles</taxon>
        <taxon>Ochrophyta</taxon>
        <taxon>Bacillariophyta</taxon>
        <taxon>Coscinodiscophyceae</taxon>
        <taxon>Thalassiosirophycidae</taxon>
        <taxon>Stephanodiscales</taxon>
        <taxon>Stephanodiscaceae</taxon>
        <taxon>Cyclotella</taxon>
    </lineage>
</organism>
<sequence length="1081" mass="120532">MPRRKYQPLTSPTSRPEVLDSDGDESTIGDDTNNAAHEDEDDGSSINCAAASTAESVSTFDARGHFELCFGDDMSITAMENKGSMHNTASDDEQDDEDIINPYIMNPRHVALLPPSVELPPLRGDAEQQRQFVSRPNLGSFDPYYFNNRTDASVENMIHGQMDHLGDSSQSAWEKDGLLEMEEEIDFFSESIADERGSAWNSHYPKSHENAEYSEHSPLARGRDGKNYRNSFGRGANHNTSFGTGPNHSFMRWLEPLWTMILSFTTNHQQITGAAVNTYNPFAHRNNTSRYTPPIHSNAVRRRLKFSHLRQIIIASCLLLTISTIGSVRRFFLSDTNSTITGNVSNHDGDIKGYSYNGVPNSLVLKKMEKAKRKWWRKNGFEGYNYSGGKETVDLEGGVTELQQQPQQQQVVTQEYPQQSSPSDTTQPFLDSAIQTISNVTKSDNAQVAVVVETGEDGSILIKLPPPKMGLEQPPEIKKAPATNKTPTKDDGTDLDSNQAPAMKETAPTQDDDTVYIKLPYQESQHRALSDAKEMDPPLRGATVHNHPNLIRRPFPDSSSHGTTKHSSHNSGTKHNSKNHHHAHHEHSSGVLDALREEFSSWMEKHDKNYKSVEEKERRFHVWKRNHFRITEKNERHGPCRITGKAIFGHNLFSDLEPEEFQNRFLTGYRGPRVEHDMEQPSESVPSGVVRRYKSEEMEDPPSALVHPTVQRKLAEQQEQDSPLNGANFDYKSKYYQYKKKFGTDCDWWDVSCMLRWIFGYQYVGGTREPVYDESTYPDSLDWRNMGVVSSVHAQGSCGACWAITAVETIESAYAIKTGELLDLAEEEVIACDGTCEMCNGGWPQNAYKYVMKHGGLPIKNSDYDGDFLYYLTATLTGESETVSENDMASYFAQTCPAGVREGGGGGDGGSGSRDRDNGNGSNNYDSARYGSIKGYGYATERCVCYTNGSGCDCDDQDEQKAVLNIASYGPAAVCLEASLWQSYEGGIMTSETGCGSAFLDMNHCVQVVGYAFTTNDDREGGSADQKGGSRDGGSRDGGKREGYWIVKNQWSKYWGMNGYAYLAMGDNTCGILNDMTQVYM</sequence>
<gene>
    <name evidence="7" type="ORF">ACHAWO_013027</name>
</gene>
<evidence type="ECO:0008006" key="9">
    <source>
        <dbReference type="Google" id="ProtNLM"/>
    </source>
</evidence>
<dbReference type="PRINTS" id="PR00705">
    <property type="entry name" value="PAPAIN"/>
</dbReference>
<evidence type="ECO:0000313" key="7">
    <source>
        <dbReference type="EMBL" id="KAL3798910.1"/>
    </source>
</evidence>
<dbReference type="Pfam" id="PF00112">
    <property type="entry name" value="Peptidase_C1"/>
    <property type="match status" value="1"/>
</dbReference>
<protein>
    <recommendedName>
        <fullName evidence="9">Peptidase C1A papain C-terminal domain-containing protein</fullName>
    </recommendedName>
</protein>
<dbReference type="PANTHER" id="PTHR12411">
    <property type="entry name" value="CYSTEINE PROTEASE FAMILY C1-RELATED"/>
    <property type="match status" value="1"/>
</dbReference>
<dbReference type="EMBL" id="JALLPJ020000201">
    <property type="protein sequence ID" value="KAL3798910.1"/>
    <property type="molecule type" value="Genomic_DNA"/>
</dbReference>
<keyword evidence="8" id="KW-1185">Reference proteome</keyword>
<evidence type="ECO:0000256" key="2">
    <source>
        <dbReference type="ARBA" id="ARBA00023145"/>
    </source>
</evidence>